<dbReference type="EMBL" id="CAUYUJ010015019">
    <property type="protein sequence ID" value="CAK0848906.1"/>
    <property type="molecule type" value="Genomic_DNA"/>
</dbReference>
<evidence type="ECO:0000313" key="1">
    <source>
        <dbReference type="EMBL" id="CAK0848906.1"/>
    </source>
</evidence>
<gene>
    <name evidence="1" type="ORF">PCOR1329_LOCUS41738</name>
</gene>
<keyword evidence="2" id="KW-1185">Reference proteome</keyword>
<dbReference type="Proteomes" id="UP001189429">
    <property type="component" value="Unassembled WGS sequence"/>
</dbReference>
<name>A0ABN9TUK2_9DINO</name>
<comment type="caution">
    <text evidence="1">The sequence shown here is derived from an EMBL/GenBank/DDBJ whole genome shotgun (WGS) entry which is preliminary data.</text>
</comment>
<reference evidence="1" key="1">
    <citation type="submission" date="2023-10" db="EMBL/GenBank/DDBJ databases">
        <authorList>
            <person name="Chen Y."/>
            <person name="Shah S."/>
            <person name="Dougan E. K."/>
            <person name="Thang M."/>
            <person name="Chan C."/>
        </authorList>
    </citation>
    <scope>NUCLEOTIDE SEQUENCE [LARGE SCALE GENOMIC DNA]</scope>
</reference>
<protein>
    <submittedName>
        <fullName evidence="1">Uncharacterized protein</fullName>
    </submittedName>
</protein>
<proteinExistence type="predicted"/>
<organism evidence="1 2">
    <name type="scientific">Prorocentrum cordatum</name>
    <dbReference type="NCBI Taxonomy" id="2364126"/>
    <lineage>
        <taxon>Eukaryota</taxon>
        <taxon>Sar</taxon>
        <taxon>Alveolata</taxon>
        <taxon>Dinophyceae</taxon>
        <taxon>Prorocentrales</taxon>
        <taxon>Prorocentraceae</taxon>
        <taxon>Prorocentrum</taxon>
    </lineage>
</organism>
<accession>A0ABN9TUK2</accession>
<sequence>MSAYYGENANYQIPEEPPPSVMYAIQEERTTGAARLVVAEIQRLKDEGVTIPGKGDAASNKLEYLTTHMKVYQSIIAIFSTRQYLISSRAAHDERCAGRSIRQLLPADDTDFASHGERLPTRHWSSRELVC</sequence>
<evidence type="ECO:0000313" key="2">
    <source>
        <dbReference type="Proteomes" id="UP001189429"/>
    </source>
</evidence>